<feature type="transmembrane region" description="Helical" evidence="1">
    <location>
        <begin position="31"/>
        <end position="55"/>
    </location>
</feature>
<sequence>MFMITKRMMDAEKDDAKANNWKFAAIVVDRLCLYIFTIFIIASSCGILLSAPYFIA</sequence>
<dbReference type="InParanoid" id="A0A3P7G3K3"/>
<reference evidence="2 3" key="1">
    <citation type="submission" date="2018-11" db="EMBL/GenBank/DDBJ databases">
        <authorList>
            <consortium name="Pathogen Informatics"/>
        </authorList>
    </citation>
    <scope>NUCLEOTIDE SEQUENCE [LARGE SCALE GENOMIC DNA]</scope>
</reference>
<evidence type="ECO:0000256" key="1">
    <source>
        <dbReference type="SAM" id="Phobius"/>
    </source>
</evidence>
<dbReference type="SUPFAM" id="SSF90112">
    <property type="entry name" value="Neurotransmitter-gated ion-channel transmembrane pore"/>
    <property type="match status" value="1"/>
</dbReference>
<evidence type="ECO:0008006" key="4">
    <source>
        <dbReference type="Google" id="ProtNLM"/>
    </source>
</evidence>
<accession>A0A3P7G3K3</accession>
<dbReference type="Proteomes" id="UP000270924">
    <property type="component" value="Unassembled WGS sequence"/>
</dbReference>
<dbReference type="InterPro" id="IPR038050">
    <property type="entry name" value="Neuro_actylchol_rec"/>
</dbReference>
<protein>
    <recommendedName>
        <fullName evidence="4">Neurotransmitter-gated ion-channel transmembrane domain-containing protein</fullName>
    </recommendedName>
</protein>
<dbReference type="EMBL" id="UYWW01009979">
    <property type="protein sequence ID" value="VDM17328.1"/>
    <property type="molecule type" value="Genomic_DNA"/>
</dbReference>
<dbReference type="Gene3D" id="1.20.58.390">
    <property type="entry name" value="Neurotransmitter-gated ion-channel transmembrane domain"/>
    <property type="match status" value="1"/>
</dbReference>
<proteinExistence type="predicted"/>
<dbReference type="OMA" id="TSICAHM"/>
<dbReference type="OrthoDB" id="5975154at2759"/>
<gene>
    <name evidence="2" type="ORF">WBA_LOCUS9689</name>
</gene>
<evidence type="ECO:0000313" key="2">
    <source>
        <dbReference type="EMBL" id="VDM17328.1"/>
    </source>
</evidence>
<dbReference type="AlphaFoldDB" id="A0A3P7G3K3"/>
<keyword evidence="1" id="KW-1133">Transmembrane helix</keyword>
<keyword evidence="3" id="KW-1185">Reference proteome</keyword>
<name>A0A3P7G3K3_WUCBA</name>
<dbReference type="GO" id="GO:0016020">
    <property type="term" value="C:membrane"/>
    <property type="evidence" value="ECO:0007669"/>
    <property type="project" value="InterPro"/>
</dbReference>
<keyword evidence="1" id="KW-0472">Membrane</keyword>
<dbReference type="GO" id="GO:0006811">
    <property type="term" value="P:monoatomic ion transport"/>
    <property type="evidence" value="ECO:0007669"/>
    <property type="project" value="InterPro"/>
</dbReference>
<dbReference type="InterPro" id="IPR036719">
    <property type="entry name" value="Neuro-gated_channel_TM_sf"/>
</dbReference>
<organism evidence="2 3">
    <name type="scientific">Wuchereria bancrofti</name>
    <dbReference type="NCBI Taxonomy" id="6293"/>
    <lineage>
        <taxon>Eukaryota</taxon>
        <taxon>Metazoa</taxon>
        <taxon>Ecdysozoa</taxon>
        <taxon>Nematoda</taxon>
        <taxon>Chromadorea</taxon>
        <taxon>Rhabditida</taxon>
        <taxon>Spirurina</taxon>
        <taxon>Spiruromorpha</taxon>
        <taxon>Filarioidea</taxon>
        <taxon>Onchocercidae</taxon>
        <taxon>Wuchereria</taxon>
    </lineage>
</organism>
<evidence type="ECO:0000313" key="3">
    <source>
        <dbReference type="Proteomes" id="UP000270924"/>
    </source>
</evidence>
<keyword evidence="1" id="KW-0812">Transmembrane</keyword>